<dbReference type="Pfam" id="PF03739">
    <property type="entry name" value="LptF_LptG"/>
    <property type="match status" value="1"/>
</dbReference>
<dbReference type="GO" id="GO:0055085">
    <property type="term" value="P:transmembrane transport"/>
    <property type="evidence" value="ECO:0007669"/>
    <property type="project" value="InterPro"/>
</dbReference>
<feature type="transmembrane region" description="Helical" evidence="6">
    <location>
        <begin position="304"/>
        <end position="326"/>
    </location>
</feature>
<keyword evidence="5 6" id="KW-0472">Membrane</keyword>
<dbReference type="NCBIfam" id="TIGR04408">
    <property type="entry name" value="LptG_lptG"/>
    <property type="match status" value="1"/>
</dbReference>
<evidence type="ECO:0000256" key="3">
    <source>
        <dbReference type="ARBA" id="ARBA00022692"/>
    </source>
</evidence>
<dbReference type="RefSeq" id="WP_183267234.1">
    <property type="nucleotide sequence ID" value="NZ_JACHFJ010000013.1"/>
</dbReference>
<evidence type="ECO:0000313" key="7">
    <source>
        <dbReference type="EMBL" id="MBB5374224.1"/>
    </source>
</evidence>
<evidence type="ECO:0000313" key="8">
    <source>
        <dbReference type="Proteomes" id="UP000553706"/>
    </source>
</evidence>
<feature type="transmembrane region" description="Helical" evidence="6">
    <location>
        <begin position="61"/>
        <end position="81"/>
    </location>
</feature>
<keyword evidence="3 6" id="KW-0812">Transmembrane</keyword>
<keyword evidence="8" id="KW-1185">Reference proteome</keyword>
<dbReference type="PANTHER" id="PTHR33529:SF2">
    <property type="entry name" value="LIPOPOLYSACCHARIDE EXPORT SYSTEM PERMEASE PROTEIN LPTG"/>
    <property type="match status" value="1"/>
</dbReference>
<reference evidence="7 8" key="1">
    <citation type="submission" date="2020-08" db="EMBL/GenBank/DDBJ databases">
        <title>Genomic Encyclopedia of Type Strains, Phase IV (KMG-IV): sequencing the most valuable type-strain genomes for metagenomic binning, comparative biology and taxonomic classification.</title>
        <authorList>
            <person name="Goeker M."/>
        </authorList>
    </citation>
    <scope>NUCLEOTIDE SEQUENCE [LARGE SCALE GENOMIC DNA]</scope>
    <source>
        <strain evidence="7 8">DSM 27026</strain>
    </source>
</reference>
<comment type="caution">
    <text evidence="7">The sequence shown here is derived from an EMBL/GenBank/DDBJ whole genome shotgun (WGS) entry which is preliminary data.</text>
</comment>
<feature type="transmembrane region" description="Helical" evidence="6">
    <location>
        <begin position="102"/>
        <end position="122"/>
    </location>
</feature>
<gene>
    <name evidence="7" type="ORF">HNP71_002495</name>
</gene>
<evidence type="ECO:0000256" key="6">
    <source>
        <dbReference type="SAM" id="Phobius"/>
    </source>
</evidence>
<dbReference type="InterPro" id="IPR030923">
    <property type="entry name" value="LptG"/>
</dbReference>
<keyword evidence="2" id="KW-1003">Cell membrane</keyword>
<dbReference type="InterPro" id="IPR005495">
    <property type="entry name" value="LptG/LptF_permease"/>
</dbReference>
<feature type="transmembrane region" description="Helical" evidence="6">
    <location>
        <begin position="12"/>
        <end position="33"/>
    </location>
</feature>
<dbReference type="Proteomes" id="UP000553706">
    <property type="component" value="Unassembled WGS sequence"/>
</dbReference>
<name>A0A840VEQ3_9PROT</name>
<dbReference type="AlphaFoldDB" id="A0A840VEQ3"/>
<evidence type="ECO:0000256" key="2">
    <source>
        <dbReference type="ARBA" id="ARBA00022475"/>
    </source>
</evidence>
<protein>
    <submittedName>
        <fullName evidence="7">Lipopolysaccharide export system permease protein</fullName>
    </submittedName>
</protein>
<dbReference type="GO" id="GO:0015920">
    <property type="term" value="P:lipopolysaccharide transport"/>
    <property type="evidence" value="ECO:0007669"/>
    <property type="project" value="TreeGrafter"/>
</dbReference>
<sequence length="359" mass="39252">MNLLDHYISATVLRGFLLIVAVLTVLFSLLAFVEQLGFVGQGHYSAKDALLCVLLTAPYRVVQITPVAMLLGALLALGGLARNSELIAFRALGVSETQIVGALMKLAVPIAVALFLIAQFVIPPGQLMAQHVQAAASGEEAPLRSAGGFWVEHDRQYLNVQRFGYGNVPESIDIYTFNDDGSLNSYTHAKRAEVEPDGTWMLIGVLQKTVDATHFTTITLDALPWPSFISSHQLRLLMLPPEMMPPIALYRYIGERKRLDQQAQRDELTFWTMVSVPLSLFGMAMIAAPFVFGVQRMQGAGRQLLIGALLGIGFQVGQQVIFYLGLRLSLNPAITALAPSVALIGCAAYLIRRMQVELK</sequence>
<comment type="subcellular location">
    <subcellularLocation>
        <location evidence="1">Cell membrane</location>
        <topology evidence="1">Multi-pass membrane protein</topology>
    </subcellularLocation>
</comment>
<evidence type="ECO:0000256" key="1">
    <source>
        <dbReference type="ARBA" id="ARBA00004651"/>
    </source>
</evidence>
<accession>A0A840VEQ3</accession>
<proteinExistence type="predicted"/>
<feature type="transmembrane region" description="Helical" evidence="6">
    <location>
        <begin position="332"/>
        <end position="351"/>
    </location>
</feature>
<organism evidence="7 8">
    <name type="scientific">Acidocella aromatica</name>
    <dbReference type="NCBI Taxonomy" id="1303579"/>
    <lineage>
        <taxon>Bacteria</taxon>
        <taxon>Pseudomonadati</taxon>
        <taxon>Pseudomonadota</taxon>
        <taxon>Alphaproteobacteria</taxon>
        <taxon>Acetobacterales</taxon>
        <taxon>Acidocellaceae</taxon>
        <taxon>Acidocella</taxon>
    </lineage>
</organism>
<evidence type="ECO:0000256" key="4">
    <source>
        <dbReference type="ARBA" id="ARBA00022989"/>
    </source>
</evidence>
<dbReference type="EMBL" id="JACHFJ010000013">
    <property type="protein sequence ID" value="MBB5374224.1"/>
    <property type="molecule type" value="Genomic_DNA"/>
</dbReference>
<keyword evidence="4 6" id="KW-1133">Transmembrane helix</keyword>
<dbReference type="PANTHER" id="PTHR33529">
    <property type="entry name" value="SLR0882 PROTEIN-RELATED"/>
    <property type="match status" value="1"/>
</dbReference>
<evidence type="ECO:0000256" key="5">
    <source>
        <dbReference type="ARBA" id="ARBA00023136"/>
    </source>
</evidence>
<dbReference type="GO" id="GO:0043190">
    <property type="term" value="C:ATP-binding cassette (ABC) transporter complex"/>
    <property type="evidence" value="ECO:0007669"/>
    <property type="project" value="InterPro"/>
</dbReference>
<feature type="transmembrane region" description="Helical" evidence="6">
    <location>
        <begin position="268"/>
        <end position="292"/>
    </location>
</feature>